<evidence type="ECO:0000256" key="8">
    <source>
        <dbReference type="PIRNR" id="PIRNR025007"/>
    </source>
</evidence>
<protein>
    <recommendedName>
        <fullName evidence="8">Exocyst complex component</fullName>
    </recommendedName>
</protein>
<sequence length="921" mass="104141">MLSKHLDYLHLDESLEPDKDDQATIPLAVPNDTVEELGWYVGPFDEQCIAKLTFAPSSGSSQPNAVGVHTWKGTNLRKQRRLKLTRRGACLVIPVLGVSAEKGAAFGREPCLVILVSLHFREKGAAFRFVVMMHAPSNKRTAAENGDGGIDVVLMRSLGNGEDLGPIVRYAFECGKPEALLHQLRNVVKKKEVEIEEMCKLHYDEFILAVDELRGVLVDAYDLKSSLSSENLQLQEVASALLLRLDDLLELYLIQKNVTEAIQTLKVCVQVSKLCLACNMHVANIRFYPALKILDLIEKDYLQSTPLKALRKVIDKQIPAIKLHIEKKVFSEFNDWLLHIRSIAKEVGQLAIGQAASARQREEEKRAHQREAEEQSRSGVSDPVYALESEHIDEDSVLEFDLAPLFRSHHIHTCLGIQEKFCEFYYNNRLLQLNLDLQISSAHPFLESHQPFFAQIAGFFIMEDRVLRTSRGLLSESQVESLWDSAMSKMKSVLEDQFSHTNTANHLLLIKDFVTLFAATLSRHGYQVTPLLEVLDNSRDKYHELLLSECRKQIGDILTSDTFEQMVIKKEYEYNMNVVSFHLQSSDTVPAFPFIAPFSSSVPDACRVVRSFIEDSVSYLSYGGHINFYDVLKKYLDKLMIDVLNEALLSMIHTGNLDVSQAMRIGANIAVLERTCDLFLWQAAQLCSVPLHLVERPHAGLTAKAVFKASQNAAYNALLNVVDSKLDEYLALMNSINWTADETPEHANDYIHEIVIYLDYLISTAQQILPLDALFKVGVGALHHISDSIVATFLSESLKRFNLNAIIGIDNDLKMLEAFADERFQSTGLSDLKRDRSFRDCLVESRQLVNLLLSNQPDDFMDPVIREKDYGALDYKKVATICEKLKDSPDRLFGSLSNRNAKQNSRKKSMDTLKRRLKDFS</sequence>
<dbReference type="GO" id="GO:0006893">
    <property type="term" value="P:Golgi to plasma membrane transport"/>
    <property type="evidence" value="ECO:0007669"/>
    <property type="project" value="TreeGrafter"/>
</dbReference>
<gene>
    <name evidence="12" type="ORF">OPV22_032415</name>
</gene>
<comment type="caution">
    <text evidence="12">The sequence shown here is derived from an EMBL/GenBank/DDBJ whole genome shotgun (WGS) entry which is preliminary data.</text>
</comment>
<evidence type="ECO:0000256" key="1">
    <source>
        <dbReference type="ARBA" id="ARBA00004514"/>
    </source>
</evidence>
<keyword evidence="5" id="KW-0963">Cytoplasm</keyword>
<evidence type="ECO:0000256" key="2">
    <source>
        <dbReference type="ARBA" id="ARBA00007944"/>
    </source>
</evidence>
<dbReference type="PANTHER" id="PTHR12702:SF0">
    <property type="entry name" value="EXOCYST COMPLEX COMPONENT 6"/>
    <property type="match status" value="1"/>
</dbReference>
<dbReference type="FunFam" id="1.10.357.30:FF:000002">
    <property type="entry name" value="Exocyst complex component"/>
    <property type="match status" value="1"/>
</dbReference>
<evidence type="ECO:0000256" key="7">
    <source>
        <dbReference type="ARBA" id="ARBA00053307"/>
    </source>
</evidence>
<dbReference type="PIRSF" id="PIRSF025007">
    <property type="entry name" value="Sec15"/>
    <property type="match status" value="1"/>
</dbReference>
<feature type="compositionally biased region" description="Basic and acidic residues" evidence="9">
    <location>
        <begin position="908"/>
        <end position="921"/>
    </location>
</feature>
<dbReference type="Gene3D" id="1.20.58.670">
    <property type="entry name" value="Dsl1p vesicle tethering complex, Tip20p subunit, domain D"/>
    <property type="match status" value="1"/>
</dbReference>
<dbReference type="Pfam" id="PF04091">
    <property type="entry name" value="Sec15_C"/>
    <property type="match status" value="1"/>
</dbReference>
<dbReference type="GO" id="GO:0060321">
    <property type="term" value="P:acceptance of pollen"/>
    <property type="evidence" value="ECO:0007669"/>
    <property type="project" value="UniProtKB-ARBA"/>
</dbReference>
<dbReference type="PANTHER" id="PTHR12702">
    <property type="entry name" value="SEC15"/>
    <property type="match status" value="1"/>
</dbReference>
<evidence type="ECO:0000259" key="10">
    <source>
        <dbReference type="Pfam" id="PF04091"/>
    </source>
</evidence>
<dbReference type="Pfam" id="PF20651">
    <property type="entry name" value="EXOC6_Sec15_N"/>
    <property type="match status" value="1"/>
</dbReference>
<evidence type="ECO:0000256" key="9">
    <source>
        <dbReference type="SAM" id="MobiDB-lite"/>
    </source>
</evidence>
<name>A0AAV8PKT7_ENSVE</name>
<evidence type="ECO:0000259" key="11">
    <source>
        <dbReference type="Pfam" id="PF20651"/>
    </source>
</evidence>
<dbReference type="InterPro" id="IPR042045">
    <property type="entry name" value="EXOC6/Sec15_C_dom1"/>
</dbReference>
<dbReference type="InterPro" id="IPR042044">
    <property type="entry name" value="EXOC6PINT-1/Sec15/Tip20_C_dom2"/>
</dbReference>
<dbReference type="GO" id="GO:0016020">
    <property type="term" value="C:membrane"/>
    <property type="evidence" value="ECO:0007669"/>
    <property type="project" value="TreeGrafter"/>
</dbReference>
<keyword evidence="6" id="KW-0175">Coiled coil</keyword>
<dbReference type="InterPro" id="IPR007225">
    <property type="entry name" value="EXOC6/Sec15"/>
</dbReference>
<dbReference type="GO" id="GO:0009860">
    <property type="term" value="P:pollen tube growth"/>
    <property type="evidence" value="ECO:0007669"/>
    <property type="project" value="UniProtKB-ARBA"/>
</dbReference>
<dbReference type="GO" id="GO:0000145">
    <property type="term" value="C:exocyst"/>
    <property type="evidence" value="ECO:0007669"/>
    <property type="project" value="UniProtKB-UniRule"/>
</dbReference>
<keyword evidence="4 8" id="KW-0268">Exocytosis</keyword>
<dbReference type="GO" id="GO:0009846">
    <property type="term" value="P:pollen germination"/>
    <property type="evidence" value="ECO:0007669"/>
    <property type="project" value="UniProtKB-ARBA"/>
</dbReference>
<feature type="domain" description="Exocyst complex subunit EXOC6/Sec15 C-terminal" evidence="10">
    <location>
        <begin position="530"/>
        <end position="884"/>
    </location>
</feature>
<evidence type="ECO:0000256" key="5">
    <source>
        <dbReference type="ARBA" id="ARBA00022490"/>
    </source>
</evidence>
<comment type="similarity">
    <text evidence="2 8">Belongs to the SEC15 family.</text>
</comment>
<reference evidence="12 13" key="1">
    <citation type="submission" date="2022-12" db="EMBL/GenBank/DDBJ databases">
        <title>Chromosome-scale assembly of the Ensete ventricosum genome.</title>
        <authorList>
            <person name="Dussert Y."/>
            <person name="Stocks J."/>
            <person name="Wendawek A."/>
            <person name="Woldeyes F."/>
            <person name="Nichols R.A."/>
            <person name="Borrell J.S."/>
        </authorList>
    </citation>
    <scope>NUCLEOTIDE SEQUENCE [LARGE SCALE GENOMIC DNA]</scope>
    <source>
        <strain evidence="13">cv. Maze</strain>
        <tissue evidence="12">Seeds</tissue>
    </source>
</reference>
<feature type="region of interest" description="Disordered" evidence="9">
    <location>
        <begin position="360"/>
        <end position="381"/>
    </location>
</feature>
<evidence type="ECO:0000256" key="3">
    <source>
        <dbReference type="ARBA" id="ARBA00022448"/>
    </source>
</evidence>
<evidence type="ECO:0000256" key="4">
    <source>
        <dbReference type="ARBA" id="ARBA00022483"/>
    </source>
</evidence>
<evidence type="ECO:0000256" key="6">
    <source>
        <dbReference type="ARBA" id="ARBA00023054"/>
    </source>
</evidence>
<dbReference type="InterPro" id="IPR046361">
    <property type="entry name" value="EXOC6/Sec15_C"/>
</dbReference>
<proteinExistence type="inferred from homology"/>
<keyword evidence="13" id="KW-1185">Reference proteome</keyword>
<comment type="function">
    <text evidence="7">Component of the exocyst complex involved in the docking of exocytic vesicles with fusion sites on the plasma membrane during regulated or polarized secretion. Involved in polarized cell growth and organ morphogenesis. During cytokinesis, involved in cell plate initiation, cell plate maturation and formation of new primary cell wall.</text>
</comment>
<feature type="region of interest" description="Disordered" evidence="9">
    <location>
        <begin position="893"/>
        <end position="921"/>
    </location>
</feature>
<dbReference type="Gene3D" id="1.10.357.30">
    <property type="entry name" value="Exocyst complex subunit Sec15 C-terminal domain, N-terminal subdomain"/>
    <property type="match status" value="1"/>
</dbReference>
<dbReference type="FunFam" id="1.20.58.670:FF:000002">
    <property type="entry name" value="Exocyst complex component"/>
    <property type="match status" value="1"/>
</dbReference>
<dbReference type="Proteomes" id="UP001222027">
    <property type="component" value="Unassembled WGS sequence"/>
</dbReference>
<feature type="domain" description="Exocyst complex component EXOC6/Sec15 N-terminal" evidence="11">
    <location>
        <begin position="183"/>
        <end position="352"/>
    </location>
</feature>
<dbReference type="GO" id="GO:0006886">
    <property type="term" value="P:intracellular protein transport"/>
    <property type="evidence" value="ECO:0007669"/>
    <property type="project" value="InterPro"/>
</dbReference>
<dbReference type="EMBL" id="JAQQAF010000009">
    <property type="protein sequence ID" value="KAJ8459489.1"/>
    <property type="molecule type" value="Genomic_DNA"/>
</dbReference>
<accession>A0AAV8PKT7</accession>
<feature type="compositionally biased region" description="Basic and acidic residues" evidence="9">
    <location>
        <begin position="360"/>
        <end position="376"/>
    </location>
</feature>
<evidence type="ECO:0000313" key="13">
    <source>
        <dbReference type="Proteomes" id="UP001222027"/>
    </source>
</evidence>
<dbReference type="GO" id="GO:0005829">
    <property type="term" value="C:cytosol"/>
    <property type="evidence" value="ECO:0007669"/>
    <property type="project" value="UniProtKB-SubCell"/>
</dbReference>
<dbReference type="GO" id="GO:0090522">
    <property type="term" value="P:vesicle tethering involved in exocytosis"/>
    <property type="evidence" value="ECO:0007669"/>
    <property type="project" value="UniProtKB-UniRule"/>
</dbReference>
<comment type="subcellular location">
    <subcellularLocation>
        <location evidence="1">Cytoplasm</location>
        <location evidence="1">Cytosol</location>
    </subcellularLocation>
</comment>
<keyword evidence="3 8" id="KW-0813">Transport</keyword>
<dbReference type="AlphaFoldDB" id="A0AAV8PKT7"/>
<dbReference type="InterPro" id="IPR048359">
    <property type="entry name" value="EXOC6_Sec15_N"/>
</dbReference>
<organism evidence="12 13">
    <name type="scientific">Ensete ventricosum</name>
    <name type="common">Abyssinian banana</name>
    <name type="synonym">Musa ensete</name>
    <dbReference type="NCBI Taxonomy" id="4639"/>
    <lineage>
        <taxon>Eukaryota</taxon>
        <taxon>Viridiplantae</taxon>
        <taxon>Streptophyta</taxon>
        <taxon>Embryophyta</taxon>
        <taxon>Tracheophyta</taxon>
        <taxon>Spermatophyta</taxon>
        <taxon>Magnoliopsida</taxon>
        <taxon>Liliopsida</taxon>
        <taxon>Zingiberales</taxon>
        <taxon>Musaceae</taxon>
        <taxon>Ensete</taxon>
    </lineage>
</organism>
<evidence type="ECO:0000313" key="12">
    <source>
        <dbReference type="EMBL" id="KAJ8459489.1"/>
    </source>
</evidence>